<dbReference type="PANTHER" id="PTHR14740">
    <property type="entry name" value="CASPASE ACTIVITY AND APOPTOSIS INHIBITOR 1"/>
    <property type="match status" value="1"/>
</dbReference>
<evidence type="ECO:0000256" key="2">
    <source>
        <dbReference type="SAM" id="MobiDB-lite"/>
    </source>
</evidence>
<dbReference type="GO" id="GO:0042981">
    <property type="term" value="P:regulation of apoptotic process"/>
    <property type="evidence" value="ECO:0007669"/>
    <property type="project" value="InterPro"/>
</dbReference>
<name>A0A5E4MR03_9HEMI</name>
<dbReference type="PANTHER" id="PTHR14740:SF3">
    <property type="entry name" value="CASPASE ACTIVITY AND APOPTOSIS INHIBITOR 1"/>
    <property type="match status" value="1"/>
</dbReference>
<proteinExistence type="predicted"/>
<keyword evidence="1" id="KW-0175">Coiled coil</keyword>
<reference evidence="3 4" key="1">
    <citation type="submission" date="2019-08" db="EMBL/GenBank/DDBJ databases">
        <authorList>
            <person name="Alioto T."/>
            <person name="Alioto T."/>
            <person name="Gomez Garrido J."/>
        </authorList>
    </citation>
    <scope>NUCLEOTIDE SEQUENCE [LARGE SCALE GENOMIC DNA]</scope>
</reference>
<dbReference type="InterPro" id="IPR038991">
    <property type="entry name" value="CAAP1"/>
</dbReference>
<gene>
    <name evidence="3" type="ORF">CINCED_3A015265</name>
</gene>
<evidence type="ECO:0000313" key="3">
    <source>
        <dbReference type="EMBL" id="VVC34108.1"/>
    </source>
</evidence>
<dbReference type="Proteomes" id="UP000325440">
    <property type="component" value="Unassembled WGS sequence"/>
</dbReference>
<evidence type="ECO:0000256" key="1">
    <source>
        <dbReference type="SAM" id="Coils"/>
    </source>
</evidence>
<feature type="compositionally biased region" description="Basic residues" evidence="2">
    <location>
        <begin position="137"/>
        <end position="152"/>
    </location>
</feature>
<dbReference type="OrthoDB" id="10064012at2759"/>
<sequence length="615" mass="70459">MTMKRTIDFHLNDQRKKTNLYQAIKNDLDNGSSTDEELFREHLPATLYPLSHYANDPKQLINELFSVVRGKRLARLIPPELKDMTFEELKADCLIQLLCMSKKRVLATLEGREMNSSSDSDDSVDYQREKKDETSHKRSHREKKTKLLKKKKVETESESEEKEGKTLLEILELEMKAKAIRALLGPNQKEDNNTQVEEAIKNEIIAEKIEESKSDDKSWSERYEEREDVKEVVKTSRLCTNMRRRMLLHQQKMLADRAKAKVEETERIKTEGTVKSKLVEKLPNASFKNDEKQSNVNLLEKIDVIKIPGDCETFENINDKLLSTKNVHEGAKDTFKNNNKAISSNVPVNACNTSTDDDSQKSTDFELVLNEYTQKNSNLEITINEYSQKNTDLKEEINECSKRNDVMENTMNICAQKNSDIETAINNYSVENNNVDESIAKECEENDATGECTKNISGLNSLIIQSSKKNVDLKALVKEYSKRNSDILSLIGEYSQNNVDIQSVIGDYTEGNLKLETIIDEYSHRNAKINTMINEYSVNNSYVEKIINRNNRKQLLIDKYIKTGKSIDIDTAEEKSEPTDTICKLNTSTNLNTEINCTLLEKPEKDNKGDVIESI</sequence>
<evidence type="ECO:0000313" key="4">
    <source>
        <dbReference type="Proteomes" id="UP000325440"/>
    </source>
</evidence>
<feature type="compositionally biased region" description="Basic and acidic residues" evidence="2">
    <location>
        <begin position="125"/>
        <end position="136"/>
    </location>
</feature>
<protein>
    <submittedName>
        <fullName evidence="3">Uncharacterized protein</fullName>
    </submittedName>
</protein>
<accession>A0A5E4MR03</accession>
<feature type="region of interest" description="Disordered" evidence="2">
    <location>
        <begin position="112"/>
        <end position="164"/>
    </location>
</feature>
<organism evidence="3 4">
    <name type="scientific">Cinara cedri</name>
    <dbReference type="NCBI Taxonomy" id="506608"/>
    <lineage>
        <taxon>Eukaryota</taxon>
        <taxon>Metazoa</taxon>
        <taxon>Ecdysozoa</taxon>
        <taxon>Arthropoda</taxon>
        <taxon>Hexapoda</taxon>
        <taxon>Insecta</taxon>
        <taxon>Pterygota</taxon>
        <taxon>Neoptera</taxon>
        <taxon>Paraneoptera</taxon>
        <taxon>Hemiptera</taxon>
        <taxon>Sternorrhyncha</taxon>
        <taxon>Aphidomorpha</taxon>
        <taxon>Aphidoidea</taxon>
        <taxon>Aphididae</taxon>
        <taxon>Lachninae</taxon>
        <taxon>Cinara</taxon>
    </lineage>
</organism>
<keyword evidence="4" id="KW-1185">Reference proteome</keyword>
<dbReference type="Pfam" id="PF15335">
    <property type="entry name" value="CAAP1"/>
    <property type="match status" value="1"/>
</dbReference>
<feature type="coiled-coil region" evidence="1">
    <location>
        <begin position="369"/>
        <end position="410"/>
    </location>
</feature>
<dbReference type="EMBL" id="CABPRJ010000983">
    <property type="protein sequence ID" value="VVC34108.1"/>
    <property type="molecule type" value="Genomic_DNA"/>
</dbReference>
<dbReference type="AlphaFoldDB" id="A0A5E4MR03"/>